<dbReference type="FunFam" id="3.40.50.300:FF:000425">
    <property type="entry name" value="Probable ABC transporter, ATP-binding subunit"/>
    <property type="match status" value="1"/>
</dbReference>
<evidence type="ECO:0000313" key="11">
    <source>
        <dbReference type="EMBL" id="TQJ15487.1"/>
    </source>
</evidence>
<gene>
    <name evidence="11" type="ORF">FB459_3043</name>
</gene>
<sequence>MSDVEVRGLRTGYGSTPVLHDIDLLVRSGTTTAVLGDSGSGKSTLLKAIAGFLVPLAGSVLIDGQVAADGKTFVAPEKRGIGYVRQDGGLFPHLSVAGNIAFGLPFPRRKHRGRVLELLEIVGLPTELADRRPDQLSGGQQQRVALARALALSPTVVLLDEPFSALDTALREATREATAQALRETGATALLVTHDQPEALSFADEVAVLRDGRFRQVAPPRTVYGSPVDPHVATFLGEAMILPGTPSQGKVHCRLGDLTVAGFMPSGACEVMVRPEQVQVSPAGTGAVDAVVESCVYYGHDALMNLRIGDSDTVKARVVGADSMEPGEHVALTVRGPVRVFAAQD</sequence>
<dbReference type="Proteomes" id="UP000320806">
    <property type="component" value="Unassembled WGS sequence"/>
</dbReference>
<evidence type="ECO:0000256" key="8">
    <source>
        <dbReference type="ARBA" id="ARBA00023136"/>
    </source>
</evidence>
<dbReference type="InterPro" id="IPR003439">
    <property type="entry name" value="ABC_transporter-like_ATP-bd"/>
</dbReference>
<reference evidence="11 12" key="1">
    <citation type="submission" date="2019-06" db="EMBL/GenBank/DDBJ databases">
        <title>Sequencing the genomes of 1000 actinobacteria strains.</title>
        <authorList>
            <person name="Klenk H.-P."/>
        </authorList>
    </citation>
    <scope>NUCLEOTIDE SEQUENCE [LARGE SCALE GENOMIC DNA]</scope>
    <source>
        <strain evidence="11 12">DSM 19828</strain>
    </source>
</reference>
<evidence type="ECO:0000256" key="5">
    <source>
        <dbReference type="ARBA" id="ARBA00022840"/>
    </source>
</evidence>
<organism evidence="11 12">
    <name type="scientific">Yimella lutea</name>
    <dbReference type="NCBI Taxonomy" id="587872"/>
    <lineage>
        <taxon>Bacteria</taxon>
        <taxon>Bacillati</taxon>
        <taxon>Actinomycetota</taxon>
        <taxon>Actinomycetes</taxon>
        <taxon>Micrococcales</taxon>
        <taxon>Dermacoccaceae</taxon>
        <taxon>Yimella</taxon>
    </lineage>
</organism>
<dbReference type="PANTHER" id="PTHR42781">
    <property type="entry name" value="SPERMIDINE/PUTRESCINE IMPORT ATP-BINDING PROTEIN POTA"/>
    <property type="match status" value="1"/>
</dbReference>
<dbReference type="SMART" id="SM00382">
    <property type="entry name" value="AAA"/>
    <property type="match status" value="1"/>
</dbReference>
<dbReference type="InterPro" id="IPR013611">
    <property type="entry name" value="Transp-assoc_OB_typ2"/>
</dbReference>
<comment type="caution">
    <text evidence="11">The sequence shown here is derived from an EMBL/GenBank/DDBJ whole genome shotgun (WGS) entry which is preliminary data.</text>
</comment>
<proteinExistence type="predicted"/>
<evidence type="ECO:0000256" key="2">
    <source>
        <dbReference type="ARBA" id="ARBA00022475"/>
    </source>
</evidence>
<dbReference type="SUPFAM" id="SSF52540">
    <property type="entry name" value="P-loop containing nucleoside triphosphate hydrolases"/>
    <property type="match status" value="1"/>
</dbReference>
<name>A0A542EJH2_9MICO</name>
<dbReference type="InterPro" id="IPR015853">
    <property type="entry name" value="ABC_transpr_FbpC"/>
</dbReference>
<keyword evidence="3" id="KW-0410">Iron transport</keyword>
<dbReference type="EC" id="7.6.2.9" evidence="9"/>
<dbReference type="EMBL" id="VFMO01000001">
    <property type="protein sequence ID" value="TQJ15487.1"/>
    <property type="molecule type" value="Genomic_DNA"/>
</dbReference>
<evidence type="ECO:0000256" key="1">
    <source>
        <dbReference type="ARBA" id="ARBA00022448"/>
    </source>
</evidence>
<feature type="domain" description="ABC transporter" evidence="10">
    <location>
        <begin position="4"/>
        <end position="236"/>
    </location>
</feature>
<keyword evidence="4" id="KW-0547">Nucleotide-binding</keyword>
<dbReference type="RefSeq" id="WP_141929038.1">
    <property type="nucleotide sequence ID" value="NZ_BAABCI010000036.1"/>
</dbReference>
<evidence type="ECO:0000256" key="4">
    <source>
        <dbReference type="ARBA" id="ARBA00022741"/>
    </source>
</evidence>
<dbReference type="Pfam" id="PF08402">
    <property type="entry name" value="TOBE_2"/>
    <property type="match status" value="1"/>
</dbReference>
<evidence type="ECO:0000256" key="6">
    <source>
        <dbReference type="ARBA" id="ARBA00023004"/>
    </source>
</evidence>
<dbReference type="GO" id="GO:0015408">
    <property type="term" value="F:ABC-type ferric iron transporter activity"/>
    <property type="evidence" value="ECO:0007669"/>
    <property type="project" value="InterPro"/>
</dbReference>
<dbReference type="PROSITE" id="PS50893">
    <property type="entry name" value="ABC_TRANSPORTER_2"/>
    <property type="match status" value="1"/>
</dbReference>
<keyword evidence="6" id="KW-0408">Iron</keyword>
<dbReference type="AlphaFoldDB" id="A0A542EJH2"/>
<keyword evidence="8" id="KW-0472">Membrane</keyword>
<accession>A0A542EJH2</accession>
<dbReference type="PROSITE" id="PS00211">
    <property type="entry name" value="ABC_TRANSPORTER_1"/>
    <property type="match status" value="1"/>
</dbReference>
<dbReference type="GO" id="GO:0005524">
    <property type="term" value="F:ATP binding"/>
    <property type="evidence" value="ECO:0007669"/>
    <property type="project" value="UniProtKB-KW"/>
</dbReference>
<evidence type="ECO:0000313" key="12">
    <source>
        <dbReference type="Proteomes" id="UP000320806"/>
    </source>
</evidence>
<evidence type="ECO:0000256" key="3">
    <source>
        <dbReference type="ARBA" id="ARBA00022496"/>
    </source>
</evidence>
<dbReference type="Pfam" id="PF00005">
    <property type="entry name" value="ABC_tran"/>
    <property type="match status" value="1"/>
</dbReference>
<keyword evidence="7" id="KW-0406">Ion transport</keyword>
<keyword evidence="12" id="KW-1185">Reference proteome</keyword>
<dbReference type="GO" id="GO:0015418">
    <property type="term" value="F:ABC-type quaternary ammonium compound transporting activity"/>
    <property type="evidence" value="ECO:0007669"/>
    <property type="project" value="UniProtKB-EC"/>
</dbReference>
<dbReference type="OrthoDB" id="9802264at2"/>
<keyword evidence="5 11" id="KW-0067">ATP-binding</keyword>
<dbReference type="SUPFAM" id="SSF50331">
    <property type="entry name" value="MOP-like"/>
    <property type="match status" value="1"/>
</dbReference>
<keyword evidence="1" id="KW-0813">Transport</keyword>
<evidence type="ECO:0000256" key="9">
    <source>
        <dbReference type="ARBA" id="ARBA00066388"/>
    </source>
</evidence>
<dbReference type="InterPro" id="IPR003593">
    <property type="entry name" value="AAA+_ATPase"/>
</dbReference>
<dbReference type="GO" id="GO:0043190">
    <property type="term" value="C:ATP-binding cassette (ABC) transporter complex"/>
    <property type="evidence" value="ECO:0007669"/>
    <property type="project" value="InterPro"/>
</dbReference>
<evidence type="ECO:0000259" key="10">
    <source>
        <dbReference type="PROSITE" id="PS50893"/>
    </source>
</evidence>
<dbReference type="GO" id="GO:0016887">
    <property type="term" value="F:ATP hydrolysis activity"/>
    <property type="evidence" value="ECO:0007669"/>
    <property type="project" value="InterPro"/>
</dbReference>
<dbReference type="Gene3D" id="3.40.50.300">
    <property type="entry name" value="P-loop containing nucleotide triphosphate hydrolases"/>
    <property type="match status" value="1"/>
</dbReference>
<dbReference type="InterPro" id="IPR050093">
    <property type="entry name" value="ABC_SmlMolc_Importer"/>
</dbReference>
<dbReference type="PANTHER" id="PTHR42781:SF4">
    <property type="entry name" value="SPERMIDINE_PUTRESCINE IMPORT ATP-BINDING PROTEIN POTA"/>
    <property type="match status" value="1"/>
</dbReference>
<dbReference type="InterPro" id="IPR017871">
    <property type="entry name" value="ABC_transporter-like_CS"/>
</dbReference>
<dbReference type="CDD" id="cd03259">
    <property type="entry name" value="ABC_Carb_Solutes_like"/>
    <property type="match status" value="1"/>
</dbReference>
<keyword evidence="2" id="KW-1003">Cell membrane</keyword>
<dbReference type="InterPro" id="IPR027417">
    <property type="entry name" value="P-loop_NTPase"/>
</dbReference>
<dbReference type="InterPro" id="IPR008995">
    <property type="entry name" value="Mo/tungstate-bd_C_term_dom"/>
</dbReference>
<evidence type="ECO:0000256" key="7">
    <source>
        <dbReference type="ARBA" id="ARBA00023065"/>
    </source>
</evidence>
<protein>
    <recommendedName>
        <fullName evidence="9">ABC-type quaternary amine transporter</fullName>
        <ecNumber evidence="9">7.6.2.9</ecNumber>
    </recommendedName>
</protein>